<dbReference type="CDD" id="cd05233">
    <property type="entry name" value="SDR_c"/>
    <property type="match status" value="1"/>
</dbReference>
<dbReference type="Gene3D" id="3.40.50.720">
    <property type="entry name" value="NAD(P)-binding Rossmann-like Domain"/>
    <property type="match status" value="1"/>
</dbReference>
<reference evidence="3 4" key="1">
    <citation type="journal article" date="2019" name="Emerg. Microbes Infect.">
        <title>Comprehensive subspecies identification of 175 nontuberculous mycobacteria species based on 7547 genomic profiles.</title>
        <authorList>
            <person name="Matsumoto Y."/>
            <person name="Kinjo T."/>
            <person name="Motooka D."/>
            <person name="Nabeya D."/>
            <person name="Jung N."/>
            <person name="Uechi K."/>
            <person name="Horii T."/>
            <person name="Iida T."/>
            <person name="Fujita J."/>
            <person name="Nakamura S."/>
        </authorList>
    </citation>
    <scope>NUCLEOTIDE SEQUENCE [LARGE SCALE GENOMIC DNA]</scope>
    <source>
        <strain evidence="3 4">JCM 30996</strain>
    </source>
</reference>
<comment type="similarity">
    <text evidence="1">Belongs to the short-chain dehydrogenases/reductases (SDR) family.</text>
</comment>
<accession>A0A7I9ZR02</accession>
<dbReference type="Proteomes" id="UP000465304">
    <property type="component" value="Unassembled WGS sequence"/>
</dbReference>
<dbReference type="PROSITE" id="PS00061">
    <property type="entry name" value="ADH_SHORT"/>
    <property type="match status" value="1"/>
</dbReference>
<dbReference type="PANTHER" id="PTHR43115:SF4">
    <property type="entry name" value="DEHYDROGENASE_REDUCTASE SDR FAMILY MEMBER 11"/>
    <property type="match status" value="1"/>
</dbReference>
<sequence length="253" mass="26594">MSENSATDDPISRTVVAITGASSGIGEATARLLAQRGARVVLGARRTERLNELANELRVGGTQVSSVTIDVTRAEDLLRLIDTAVDEYGRLDVLVANAGITDIGPLGDGGIGAWDAMIDVNLRGVLHGIAAAAPVFRKQGRGHFVTTVSTAGLKIVPDMGVYAATKNAVRTVMEALRQESTDGVIRTTSISPGFVRTELDAGISDPALRTRIRSEMDAFGLAPEAVARAIAFVIEQPHDVEIGDLTIRPTAQG</sequence>
<dbReference type="SUPFAM" id="SSF51735">
    <property type="entry name" value="NAD(P)-binding Rossmann-fold domains"/>
    <property type="match status" value="1"/>
</dbReference>
<dbReference type="RefSeq" id="WP_163891069.1">
    <property type="nucleotide sequence ID" value="NZ_BLLB01000002.1"/>
</dbReference>
<organism evidence="3 4">
    <name type="scientific">Mycolicibacterium hippocampi</name>
    <dbReference type="NCBI Taxonomy" id="659824"/>
    <lineage>
        <taxon>Bacteria</taxon>
        <taxon>Bacillati</taxon>
        <taxon>Actinomycetota</taxon>
        <taxon>Actinomycetes</taxon>
        <taxon>Mycobacteriales</taxon>
        <taxon>Mycobacteriaceae</taxon>
        <taxon>Mycolicibacterium</taxon>
    </lineage>
</organism>
<name>A0A7I9ZR02_9MYCO</name>
<dbReference type="EMBL" id="BLLB01000002">
    <property type="protein sequence ID" value="GFH03425.1"/>
    <property type="molecule type" value="Genomic_DNA"/>
</dbReference>
<evidence type="ECO:0000256" key="1">
    <source>
        <dbReference type="ARBA" id="ARBA00006484"/>
    </source>
</evidence>
<dbReference type="InterPro" id="IPR002347">
    <property type="entry name" value="SDR_fam"/>
</dbReference>
<dbReference type="InterPro" id="IPR036291">
    <property type="entry name" value="NAD(P)-bd_dom_sf"/>
</dbReference>
<protein>
    <submittedName>
        <fullName evidence="3">Oxidoreductase</fullName>
    </submittedName>
</protein>
<evidence type="ECO:0000313" key="4">
    <source>
        <dbReference type="Proteomes" id="UP000465304"/>
    </source>
</evidence>
<dbReference type="AlphaFoldDB" id="A0A7I9ZR02"/>
<gene>
    <name evidence="3" type="ORF">MHIP_39080</name>
</gene>
<proteinExistence type="inferred from homology"/>
<dbReference type="FunFam" id="3.40.50.720:FF:000047">
    <property type="entry name" value="NADP-dependent L-serine/L-allo-threonine dehydrogenase"/>
    <property type="match status" value="1"/>
</dbReference>
<comment type="caution">
    <text evidence="3">The sequence shown here is derived from an EMBL/GenBank/DDBJ whole genome shotgun (WGS) entry which is preliminary data.</text>
</comment>
<dbReference type="PANTHER" id="PTHR43115">
    <property type="entry name" value="DEHYDROGENASE/REDUCTASE SDR FAMILY MEMBER 11"/>
    <property type="match status" value="1"/>
</dbReference>
<dbReference type="GO" id="GO:0016616">
    <property type="term" value="F:oxidoreductase activity, acting on the CH-OH group of donors, NAD or NADP as acceptor"/>
    <property type="evidence" value="ECO:0007669"/>
    <property type="project" value="UniProtKB-ARBA"/>
</dbReference>
<keyword evidence="4" id="KW-1185">Reference proteome</keyword>
<dbReference type="Pfam" id="PF00106">
    <property type="entry name" value="adh_short"/>
    <property type="match status" value="1"/>
</dbReference>
<dbReference type="PRINTS" id="PR00081">
    <property type="entry name" value="GDHRDH"/>
</dbReference>
<evidence type="ECO:0000313" key="3">
    <source>
        <dbReference type="EMBL" id="GFH03425.1"/>
    </source>
</evidence>
<keyword evidence="2" id="KW-0560">Oxidoreductase</keyword>
<dbReference type="InterPro" id="IPR020904">
    <property type="entry name" value="Sc_DH/Rdtase_CS"/>
</dbReference>
<evidence type="ECO:0000256" key="2">
    <source>
        <dbReference type="ARBA" id="ARBA00023002"/>
    </source>
</evidence>